<protein>
    <recommendedName>
        <fullName evidence="3">DUF1080 domain-containing protein</fullName>
    </recommendedName>
</protein>
<proteinExistence type="predicted"/>
<keyword evidence="2" id="KW-1185">Reference proteome</keyword>
<accession>A0A420W3B7</accession>
<evidence type="ECO:0008006" key="3">
    <source>
        <dbReference type="Google" id="ProtNLM"/>
    </source>
</evidence>
<dbReference type="Gene3D" id="2.60.120.560">
    <property type="entry name" value="Exo-inulinase, domain 1"/>
    <property type="match status" value="1"/>
</dbReference>
<dbReference type="EMBL" id="RBWS01000002">
    <property type="protein sequence ID" value="RKO73098.1"/>
    <property type="molecule type" value="Genomic_DNA"/>
</dbReference>
<evidence type="ECO:0000313" key="2">
    <source>
        <dbReference type="Proteomes" id="UP000282423"/>
    </source>
</evidence>
<evidence type="ECO:0000313" key="1">
    <source>
        <dbReference type="EMBL" id="RKO73098.1"/>
    </source>
</evidence>
<dbReference type="OrthoDB" id="660510at2"/>
<comment type="caution">
    <text evidence="1">The sequence shown here is derived from an EMBL/GenBank/DDBJ whole genome shotgun (WGS) entry which is preliminary data.</text>
</comment>
<dbReference type="RefSeq" id="WP_121121425.1">
    <property type="nucleotide sequence ID" value="NZ_RBWS01000002.1"/>
</dbReference>
<organism evidence="1 2">
    <name type="scientific">Sphingobacterium puteale</name>
    <dbReference type="NCBI Taxonomy" id="2420510"/>
    <lineage>
        <taxon>Bacteria</taxon>
        <taxon>Pseudomonadati</taxon>
        <taxon>Bacteroidota</taxon>
        <taxon>Sphingobacteriia</taxon>
        <taxon>Sphingobacteriales</taxon>
        <taxon>Sphingobacteriaceae</taxon>
        <taxon>Sphingobacterium</taxon>
    </lineage>
</organism>
<name>A0A420W3B7_9SPHI</name>
<reference evidence="1 2" key="1">
    <citation type="submission" date="2018-10" db="EMBL/GenBank/DDBJ databases">
        <title>Sphingobacterium sp. M05W1-28.</title>
        <authorList>
            <person name="Cai H."/>
        </authorList>
    </citation>
    <scope>NUCLEOTIDE SEQUENCE [LARGE SCALE GENOMIC DNA]</scope>
    <source>
        <strain evidence="1 2">M05W1-28</strain>
    </source>
</reference>
<sequence length="219" mass="24548">MTKTYNLITSLALLLFILVSCKKDDVRLGETVLYETDFSKNDEKWGVGYSAGDTYYGYENGVYVLKGSATMAITSRVSEDFAPSSGSMYVEVSVKPTYFSDNRYGHGGLIWNFRKDGTDLSFYALVISQSGEWKITRYNSKSSDPWEDIVDWSAGANINIRGYNTLKVLLKDGKVYFHVNDQEVYSMAATGVATINRAGLYANRFSIVEVNHFKIASLQ</sequence>
<dbReference type="Proteomes" id="UP000282423">
    <property type="component" value="Unassembled WGS sequence"/>
</dbReference>
<dbReference type="AlphaFoldDB" id="A0A420W3B7"/>
<gene>
    <name evidence="1" type="ORF">D7322_03635</name>
</gene>
<dbReference type="PROSITE" id="PS51257">
    <property type="entry name" value="PROKAR_LIPOPROTEIN"/>
    <property type="match status" value="1"/>
</dbReference>